<gene>
    <name evidence="6" type="ORF">J2I48_21515</name>
</gene>
<comment type="caution">
    <text evidence="6">The sequence shown here is derived from an EMBL/GenBank/DDBJ whole genome shotgun (WGS) entry which is preliminary data.</text>
</comment>
<dbReference type="Proteomes" id="UP000664795">
    <property type="component" value="Unassembled WGS sequence"/>
</dbReference>
<evidence type="ECO:0000313" key="7">
    <source>
        <dbReference type="Proteomes" id="UP000664795"/>
    </source>
</evidence>
<dbReference type="EMBL" id="JAFMYU010000021">
    <property type="protein sequence ID" value="MBO0933602.1"/>
    <property type="molecule type" value="Genomic_DNA"/>
</dbReference>
<evidence type="ECO:0000256" key="2">
    <source>
        <dbReference type="ARBA" id="ARBA00023136"/>
    </source>
</evidence>
<accession>A0A939GBJ7</accession>
<dbReference type="Pfam" id="PF00691">
    <property type="entry name" value="OmpA"/>
    <property type="match status" value="1"/>
</dbReference>
<dbReference type="InterPro" id="IPR006664">
    <property type="entry name" value="OMP_bac"/>
</dbReference>
<dbReference type="RefSeq" id="WP_207337567.1">
    <property type="nucleotide sequence ID" value="NZ_JAFMYU010000021.1"/>
</dbReference>
<evidence type="ECO:0000259" key="5">
    <source>
        <dbReference type="PROSITE" id="PS51123"/>
    </source>
</evidence>
<dbReference type="InterPro" id="IPR036737">
    <property type="entry name" value="OmpA-like_sf"/>
</dbReference>
<dbReference type="Gene3D" id="3.30.1330.60">
    <property type="entry name" value="OmpA-like domain"/>
    <property type="match status" value="1"/>
</dbReference>
<dbReference type="SUPFAM" id="SSF103088">
    <property type="entry name" value="OmpA-like"/>
    <property type="match status" value="1"/>
</dbReference>
<dbReference type="PANTHER" id="PTHR30329">
    <property type="entry name" value="STATOR ELEMENT OF FLAGELLAR MOTOR COMPLEX"/>
    <property type="match status" value="1"/>
</dbReference>
<name>A0A939GBJ7_9BACT</name>
<dbReference type="InterPro" id="IPR006665">
    <property type="entry name" value="OmpA-like"/>
</dbReference>
<reference evidence="6 7" key="1">
    <citation type="submission" date="2021-03" db="EMBL/GenBank/DDBJ databases">
        <title>Fibrella sp. HMF5036 genome sequencing and assembly.</title>
        <authorList>
            <person name="Kang H."/>
            <person name="Kim H."/>
            <person name="Bae S."/>
            <person name="Joh K."/>
        </authorList>
    </citation>
    <scope>NUCLEOTIDE SEQUENCE [LARGE SCALE GENOMIC DNA]</scope>
    <source>
        <strain evidence="6 7">HMF5036</strain>
    </source>
</reference>
<evidence type="ECO:0000256" key="3">
    <source>
        <dbReference type="ARBA" id="ARBA00023237"/>
    </source>
</evidence>
<keyword evidence="3" id="KW-0998">Cell outer membrane</keyword>
<evidence type="ECO:0000313" key="6">
    <source>
        <dbReference type="EMBL" id="MBO0933602.1"/>
    </source>
</evidence>
<dbReference type="PANTHER" id="PTHR30329:SF21">
    <property type="entry name" value="LIPOPROTEIN YIAD-RELATED"/>
    <property type="match status" value="1"/>
</dbReference>
<evidence type="ECO:0000256" key="1">
    <source>
        <dbReference type="ARBA" id="ARBA00004442"/>
    </source>
</evidence>
<evidence type="ECO:0000256" key="4">
    <source>
        <dbReference type="PROSITE-ProRule" id="PRU00473"/>
    </source>
</evidence>
<organism evidence="6 7">
    <name type="scientific">Fibrella aquatilis</name>
    <dbReference type="NCBI Taxonomy" id="2817059"/>
    <lineage>
        <taxon>Bacteria</taxon>
        <taxon>Pseudomonadati</taxon>
        <taxon>Bacteroidota</taxon>
        <taxon>Cytophagia</taxon>
        <taxon>Cytophagales</taxon>
        <taxon>Spirosomataceae</taxon>
        <taxon>Fibrella</taxon>
    </lineage>
</organism>
<keyword evidence="2 4" id="KW-0472">Membrane</keyword>
<proteinExistence type="predicted"/>
<comment type="subcellular location">
    <subcellularLocation>
        <location evidence="1">Cell outer membrane</location>
    </subcellularLocation>
</comment>
<dbReference type="PRINTS" id="PR01021">
    <property type="entry name" value="OMPADOMAIN"/>
</dbReference>
<dbReference type="PROSITE" id="PS51123">
    <property type="entry name" value="OMPA_2"/>
    <property type="match status" value="1"/>
</dbReference>
<dbReference type="InterPro" id="IPR050330">
    <property type="entry name" value="Bact_OuterMem_StrucFunc"/>
</dbReference>
<dbReference type="AlphaFoldDB" id="A0A939GBJ7"/>
<keyword evidence="7" id="KW-1185">Reference proteome</keyword>
<sequence length="345" mass="38992">MRTIPILLISYLLIPYFVFAQKDNIQGEPVCNIRGICVDTAKVVGIKASIFGLINGHIKFLGNCDEAGKFDVRLPLNIEQIIFKNEDYHTISKTIHIANKLPSRCYFHLKNLIMSPKDILFKTLDDRTALRSELALSFNVIDSISINYILTDSISSTIAELPFTIFQLKKSWTVGYYTPGDYTAKLYTKDNKLISMEKLIIYPGLNLFSIKVIKPAQKDTSAIRRLSRNYAANVSTTTVLYFDQSSSDLRSQSKNALDSVARQILEHPNIKAVVTGYTDNVGSRDLNITLSEYRARTVENYLKQRGVSPQRIAAKWSGPDTKLAPQDKEEVKSMSRRVVIQLLLE</sequence>
<dbReference type="GO" id="GO:0009279">
    <property type="term" value="C:cell outer membrane"/>
    <property type="evidence" value="ECO:0007669"/>
    <property type="project" value="UniProtKB-SubCell"/>
</dbReference>
<feature type="domain" description="OmpA-like" evidence="5">
    <location>
        <begin position="229"/>
        <end position="345"/>
    </location>
</feature>
<protein>
    <submittedName>
        <fullName evidence="6">OmpA family protein</fullName>
    </submittedName>
</protein>
<dbReference type="CDD" id="cd07185">
    <property type="entry name" value="OmpA_C-like"/>
    <property type="match status" value="1"/>
</dbReference>